<comment type="caution">
    <text evidence="6">The sequence shown here is derived from an EMBL/GenBank/DDBJ whole genome shotgun (WGS) entry which is preliminary data.</text>
</comment>
<accession>A0A211ZQD5</accession>
<dbReference type="InterPro" id="IPR036390">
    <property type="entry name" value="WH_DNA-bd_sf"/>
</dbReference>
<name>A0A211ZQD5_9PROT</name>
<keyword evidence="1" id="KW-0805">Transcription regulation</keyword>
<dbReference type="InterPro" id="IPR000524">
    <property type="entry name" value="Tscrpt_reg_HTH_GntR"/>
</dbReference>
<dbReference type="OrthoDB" id="284307at2"/>
<keyword evidence="7" id="KW-1185">Reference proteome</keyword>
<dbReference type="PANTHER" id="PTHR43537">
    <property type="entry name" value="TRANSCRIPTIONAL REGULATOR, GNTR FAMILY"/>
    <property type="match status" value="1"/>
</dbReference>
<feature type="domain" description="GntR C-terminal" evidence="5">
    <location>
        <begin position="100"/>
        <end position="222"/>
    </location>
</feature>
<keyword evidence="2" id="KW-0238">DNA-binding</keyword>
<dbReference type="Proteomes" id="UP000196655">
    <property type="component" value="Unassembled WGS sequence"/>
</dbReference>
<dbReference type="STRING" id="1122125.GCA_000423185_06478"/>
<evidence type="ECO:0000256" key="3">
    <source>
        <dbReference type="ARBA" id="ARBA00023163"/>
    </source>
</evidence>
<dbReference type="GO" id="GO:0003677">
    <property type="term" value="F:DNA binding"/>
    <property type="evidence" value="ECO:0007669"/>
    <property type="project" value="UniProtKB-KW"/>
</dbReference>
<dbReference type="InterPro" id="IPR008920">
    <property type="entry name" value="TF_FadR/GntR_C"/>
</dbReference>
<dbReference type="SUPFAM" id="SSF46785">
    <property type="entry name" value="Winged helix' DNA-binding domain"/>
    <property type="match status" value="1"/>
</dbReference>
<evidence type="ECO:0000256" key="2">
    <source>
        <dbReference type="ARBA" id="ARBA00023125"/>
    </source>
</evidence>
<dbReference type="SMART" id="SM00895">
    <property type="entry name" value="FCD"/>
    <property type="match status" value="1"/>
</dbReference>
<dbReference type="InterPro" id="IPR011711">
    <property type="entry name" value="GntR_C"/>
</dbReference>
<dbReference type="SUPFAM" id="SSF48008">
    <property type="entry name" value="GntR ligand-binding domain-like"/>
    <property type="match status" value="1"/>
</dbReference>
<dbReference type="EMBL" id="NHON01000013">
    <property type="protein sequence ID" value="OWJ67394.1"/>
    <property type="molecule type" value="Genomic_DNA"/>
</dbReference>
<dbReference type="InterPro" id="IPR036388">
    <property type="entry name" value="WH-like_DNA-bd_sf"/>
</dbReference>
<keyword evidence="3" id="KW-0804">Transcription</keyword>
<reference evidence="7" key="1">
    <citation type="submission" date="2017-05" db="EMBL/GenBank/DDBJ databases">
        <authorList>
            <person name="Macchi M."/>
            <person name="Festa S."/>
            <person name="Coppotelli B.M."/>
            <person name="Morelli I.S."/>
        </authorList>
    </citation>
    <scope>NUCLEOTIDE SEQUENCE [LARGE SCALE GENOMIC DNA]</scope>
    <source>
        <strain evidence="7">I</strain>
    </source>
</reference>
<protein>
    <submittedName>
        <fullName evidence="6">GntR family transcriptional regulator</fullName>
    </submittedName>
</protein>
<evidence type="ECO:0000313" key="6">
    <source>
        <dbReference type="EMBL" id="OWJ67394.1"/>
    </source>
</evidence>
<dbReference type="PRINTS" id="PR00035">
    <property type="entry name" value="HTHGNTR"/>
</dbReference>
<evidence type="ECO:0000313" key="7">
    <source>
        <dbReference type="Proteomes" id="UP000196655"/>
    </source>
</evidence>
<feature type="compositionally biased region" description="Low complexity" evidence="4">
    <location>
        <begin position="76"/>
        <end position="86"/>
    </location>
</feature>
<feature type="region of interest" description="Disordered" evidence="4">
    <location>
        <begin position="1"/>
        <end position="25"/>
    </location>
</feature>
<dbReference type="AlphaFoldDB" id="A0A211ZQD5"/>
<evidence type="ECO:0000256" key="4">
    <source>
        <dbReference type="SAM" id="MobiDB-lite"/>
    </source>
</evidence>
<dbReference type="PANTHER" id="PTHR43537:SF44">
    <property type="entry name" value="GNTR FAMILY REGULATORY PROTEIN"/>
    <property type="match status" value="1"/>
</dbReference>
<organism evidence="6 7">
    <name type="scientific">Inquilinus limosus</name>
    <dbReference type="NCBI Taxonomy" id="171674"/>
    <lineage>
        <taxon>Bacteria</taxon>
        <taxon>Pseudomonadati</taxon>
        <taxon>Pseudomonadota</taxon>
        <taxon>Alphaproteobacteria</taxon>
        <taxon>Rhodospirillales</taxon>
        <taxon>Rhodospirillaceae</taxon>
        <taxon>Inquilinus</taxon>
    </lineage>
</organism>
<dbReference type="Gene3D" id="1.20.120.530">
    <property type="entry name" value="GntR ligand-binding domain-like"/>
    <property type="match status" value="1"/>
</dbReference>
<dbReference type="Gene3D" id="1.10.10.10">
    <property type="entry name" value="Winged helix-like DNA-binding domain superfamily/Winged helix DNA-binding domain"/>
    <property type="match status" value="1"/>
</dbReference>
<sequence length="238" mass="25550">MNRSAPSEHPNADDQTPGPSSRDDSLAEIVAAVRDILAGGQGKPSERALAERLNIKRHRLRQALDQLRAAGELEPARAGRPRTAAPRRGDDLARDTNPVEIIELRMMLEPALARLAALRASPFEITRIQRAANTPPGASAGAVDLAFHKAVAAGARNSLATELYALIRQVATDARLRFSTSDNPSCPNRLRQRDAEHKAIADAIAARDPDAAEQAMRAHLGAVQRQILDRLGPGMAVA</sequence>
<gene>
    <name evidence="6" type="ORF">BWR60_09315</name>
</gene>
<dbReference type="RefSeq" id="WP_088150736.1">
    <property type="nucleotide sequence ID" value="NZ_NHON01000013.1"/>
</dbReference>
<dbReference type="Pfam" id="PF07729">
    <property type="entry name" value="FCD"/>
    <property type="match status" value="1"/>
</dbReference>
<evidence type="ECO:0000256" key="1">
    <source>
        <dbReference type="ARBA" id="ARBA00023015"/>
    </source>
</evidence>
<proteinExistence type="predicted"/>
<dbReference type="GO" id="GO:0003700">
    <property type="term" value="F:DNA-binding transcription factor activity"/>
    <property type="evidence" value="ECO:0007669"/>
    <property type="project" value="InterPro"/>
</dbReference>
<evidence type="ECO:0000259" key="5">
    <source>
        <dbReference type="SMART" id="SM00895"/>
    </source>
</evidence>
<feature type="region of interest" description="Disordered" evidence="4">
    <location>
        <begin position="67"/>
        <end position="92"/>
    </location>
</feature>